<keyword evidence="2" id="KW-1185">Reference proteome</keyword>
<gene>
    <name evidence="1" type="ORF">BJY01DRAFT_210411</name>
</gene>
<evidence type="ECO:0000313" key="2">
    <source>
        <dbReference type="Proteomes" id="UP001610446"/>
    </source>
</evidence>
<evidence type="ECO:0000313" key="1">
    <source>
        <dbReference type="EMBL" id="KAL2849866.1"/>
    </source>
</evidence>
<name>A0ABR4KCG6_9EURO</name>
<dbReference type="EMBL" id="JBFXLU010000041">
    <property type="protein sequence ID" value="KAL2849866.1"/>
    <property type="molecule type" value="Genomic_DNA"/>
</dbReference>
<proteinExistence type="predicted"/>
<organism evidence="1 2">
    <name type="scientific">Aspergillus pseudoustus</name>
    <dbReference type="NCBI Taxonomy" id="1810923"/>
    <lineage>
        <taxon>Eukaryota</taxon>
        <taxon>Fungi</taxon>
        <taxon>Dikarya</taxon>
        <taxon>Ascomycota</taxon>
        <taxon>Pezizomycotina</taxon>
        <taxon>Eurotiomycetes</taxon>
        <taxon>Eurotiomycetidae</taxon>
        <taxon>Eurotiales</taxon>
        <taxon>Aspergillaceae</taxon>
        <taxon>Aspergillus</taxon>
        <taxon>Aspergillus subgen. Nidulantes</taxon>
    </lineage>
</organism>
<protein>
    <submittedName>
        <fullName evidence="1">Uncharacterized protein</fullName>
    </submittedName>
</protein>
<reference evidence="1 2" key="1">
    <citation type="submission" date="2024-07" db="EMBL/GenBank/DDBJ databases">
        <title>Section-level genome sequencing and comparative genomics of Aspergillus sections Usti and Cavernicolus.</title>
        <authorList>
            <consortium name="Lawrence Berkeley National Laboratory"/>
            <person name="Nybo J.L."/>
            <person name="Vesth T.C."/>
            <person name="Theobald S."/>
            <person name="Frisvad J.C."/>
            <person name="Larsen T.O."/>
            <person name="Kjaerboelling I."/>
            <person name="Rothschild-Mancinelli K."/>
            <person name="Lyhne E.K."/>
            <person name="Kogle M.E."/>
            <person name="Barry K."/>
            <person name="Clum A."/>
            <person name="Na H."/>
            <person name="Ledsgaard L."/>
            <person name="Lin J."/>
            <person name="Lipzen A."/>
            <person name="Kuo A."/>
            <person name="Riley R."/>
            <person name="Mondo S."/>
            <person name="Labutti K."/>
            <person name="Haridas S."/>
            <person name="Pangalinan J."/>
            <person name="Salamov A.A."/>
            <person name="Simmons B.A."/>
            <person name="Magnuson J.K."/>
            <person name="Chen J."/>
            <person name="Drula E."/>
            <person name="Henrissat B."/>
            <person name="Wiebenga A."/>
            <person name="Lubbers R.J."/>
            <person name="Gomes A.C."/>
            <person name="Makela M.R."/>
            <person name="Stajich J."/>
            <person name="Grigoriev I.V."/>
            <person name="Mortensen U.H."/>
            <person name="De Vries R.P."/>
            <person name="Baker S.E."/>
            <person name="Andersen M.R."/>
        </authorList>
    </citation>
    <scope>NUCLEOTIDE SEQUENCE [LARGE SCALE GENOMIC DNA]</scope>
    <source>
        <strain evidence="1 2">CBS 123904</strain>
    </source>
</reference>
<dbReference type="Proteomes" id="UP001610446">
    <property type="component" value="Unassembled WGS sequence"/>
</dbReference>
<accession>A0ABR4KCG6</accession>
<sequence>MLRGGLYNYQFETPSRWIISRYNPYRRTPPIKQGLYSPRPGLTADANLDININATCKVTIGGGAISPCYPRLAYPSGLGTYTSSPYPEV</sequence>
<comment type="caution">
    <text evidence="1">The sequence shown here is derived from an EMBL/GenBank/DDBJ whole genome shotgun (WGS) entry which is preliminary data.</text>
</comment>